<evidence type="ECO:0000313" key="13">
    <source>
        <dbReference type="Proteomes" id="UP000297890"/>
    </source>
</evidence>
<name>A0A4Z0FB80_9GAMM</name>
<comment type="similarity">
    <text evidence="3 10">Belongs to the alpha-carbonic anhydrase family.</text>
</comment>
<evidence type="ECO:0000256" key="3">
    <source>
        <dbReference type="ARBA" id="ARBA00010718"/>
    </source>
</evidence>
<dbReference type="InterPro" id="IPR036398">
    <property type="entry name" value="CA_dom_sf"/>
</dbReference>
<accession>A0A4Z0FB80</accession>
<evidence type="ECO:0000256" key="6">
    <source>
        <dbReference type="ARBA" id="ARBA00022723"/>
    </source>
</evidence>
<dbReference type="GO" id="GO:0004089">
    <property type="term" value="F:carbonate dehydratase activity"/>
    <property type="evidence" value="ECO:0007669"/>
    <property type="project" value="UniProtKB-UniRule"/>
</dbReference>
<evidence type="ECO:0000256" key="8">
    <source>
        <dbReference type="ARBA" id="ARBA00023239"/>
    </source>
</evidence>
<gene>
    <name evidence="12" type="ORF">E4680_01870</name>
</gene>
<dbReference type="EC" id="4.2.1.1" evidence="4 10"/>
<dbReference type="PROSITE" id="PS51144">
    <property type="entry name" value="ALPHA_CA_2"/>
    <property type="match status" value="1"/>
</dbReference>
<keyword evidence="13" id="KW-1185">Reference proteome</keyword>
<organism evidence="12 13">
    <name type="scientific">Candidatus Macondimonas diazotrophica</name>
    <dbReference type="NCBI Taxonomy" id="2305248"/>
    <lineage>
        <taxon>Bacteria</taxon>
        <taxon>Pseudomonadati</taxon>
        <taxon>Pseudomonadota</taxon>
        <taxon>Gammaproteobacteria</taxon>
        <taxon>Chromatiales</taxon>
        <taxon>Ectothiorhodospiraceae</taxon>
        <taxon>Candidatus Macondimonas</taxon>
    </lineage>
</organism>
<evidence type="ECO:0000259" key="11">
    <source>
        <dbReference type="PROSITE" id="PS51144"/>
    </source>
</evidence>
<reference evidence="12 13" key="1">
    <citation type="journal article" date="2019" name="ISME J.">
        <title>Candidatus Macondimonas diazotrophica, a novel gammaproteobacterial genus dominating crude-oil-contaminated coastal sediments.</title>
        <authorList>
            <person name="Karthikeyan S."/>
            <person name="Konstantinidis K."/>
        </authorList>
    </citation>
    <scope>NUCLEOTIDE SEQUENCE [LARGE SCALE GENOMIC DNA]</scope>
    <source>
        <strain evidence="12 13">KTK01</strain>
    </source>
</reference>
<dbReference type="AlphaFoldDB" id="A0A4Z0FB80"/>
<feature type="domain" description="Alpha-carbonic anhydrase" evidence="11">
    <location>
        <begin position="35"/>
        <end position="260"/>
    </location>
</feature>
<dbReference type="InterPro" id="IPR018338">
    <property type="entry name" value="Carbonic_anhydrase_a-class_CS"/>
</dbReference>
<dbReference type="PANTHER" id="PTHR18952">
    <property type="entry name" value="CARBONIC ANHYDRASE"/>
    <property type="match status" value="1"/>
</dbReference>
<dbReference type="InterPro" id="IPR001148">
    <property type="entry name" value="CA_dom"/>
</dbReference>
<dbReference type="OrthoDB" id="5327615at2"/>
<evidence type="ECO:0000313" key="12">
    <source>
        <dbReference type="EMBL" id="TFZ83753.1"/>
    </source>
</evidence>
<comment type="cofactor">
    <cofactor evidence="1 10">
        <name>Zn(2+)</name>
        <dbReference type="ChEBI" id="CHEBI:29105"/>
    </cofactor>
</comment>
<keyword evidence="6 10" id="KW-0479">Metal-binding</keyword>
<evidence type="ECO:0000256" key="7">
    <source>
        <dbReference type="ARBA" id="ARBA00022833"/>
    </source>
</evidence>
<proteinExistence type="inferred from homology"/>
<dbReference type="PANTHER" id="PTHR18952:SF265">
    <property type="entry name" value="CARBONIC ANHYDRASE"/>
    <property type="match status" value="1"/>
</dbReference>
<evidence type="ECO:0000256" key="1">
    <source>
        <dbReference type="ARBA" id="ARBA00001947"/>
    </source>
</evidence>
<dbReference type="PROSITE" id="PS00162">
    <property type="entry name" value="ALPHA_CA_1"/>
    <property type="match status" value="1"/>
</dbReference>
<comment type="function">
    <text evidence="2 10">Reversible hydration of carbon dioxide.</text>
</comment>
<dbReference type="RefSeq" id="WP_135280680.1">
    <property type="nucleotide sequence ID" value="NZ_SRIO01000002.1"/>
</dbReference>
<evidence type="ECO:0000256" key="9">
    <source>
        <dbReference type="ARBA" id="ARBA00048348"/>
    </source>
</evidence>
<dbReference type="InterPro" id="IPR041891">
    <property type="entry name" value="Alpha_CA_prokaryot-like"/>
</dbReference>
<dbReference type="CDD" id="cd03124">
    <property type="entry name" value="alpha_CA_prokaryotic_like"/>
    <property type="match status" value="1"/>
</dbReference>
<dbReference type="GO" id="GO:0008270">
    <property type="term" value="F:zinc ion binding"/>
    <property type="evidence" value="ECO:0007669"/>
    <property type="project" value="UniProtKB-UniRule"/>
</dbReference>
<dbReference type="SUPFAM" id="SSF51069">
    <property type="entry name" value="Carbonic anhydrase"/>
    <property type="match status" value="1"/>
</dbReference>
<sequence length="260" mass="28402">MRSRSSMHRVRSNHGVKVAVSVGLVALPVLTAAAPHWDYVENGPYGPSQWGALSSAYETCRSGHSQSPVDVERPVSAALHPLDWHYVPMPAQIVNTGHAMQISPAGEQDESFVLDGHRYHLQQIHFHAPSEHHIKGHAFPLEAHFVHQDEAGHLAVVAVLFDSGPSLPILESLWPAMPEEAGATLDAGRLIDPRELLPQSRGYFRLSGSLTTPPCSEGVLWLILKSHPTVASTQVARLAQLVGGHNNRPIQPRHGRDILE</sequence>
<comment type="caution">
    <text evidence="12">The sequence shown here is derived from an EMBL/GenBank/DDBJ whole genome shotgun (WGS) entry which is preliminary data.</text>
</comment>
<comment type="catalytic activity">
    <reaction evidence="9 10">
        <text>hydrogencarbonate + H(+) = CO2 + H2O</text>
        <dbReference type="Rhea" id="RHEA:10748"/>
        <dbReference type="ChEBI" id="CHEBI:15377"/>
        <dbReference type="ChEBI" id="CHEBI:15378"/>
        <dbReference type="ChEBI" id="CHEBI:16526"/>
        <dbReference type="ChEBI" id="CHEBI:17544"/>
        <dbReference type="EC" id="4.2.1.1"/>
    </reaction>
</comment>
<keyword evidence="8 10" id="KW-0456">Lyase</keyword>
<dbReference type="SMART" id="SM01057">
    <property type="entry name" value="Carb_anhydrase"/>
    <property type="match status" value="1"/>
</dbReference>
<dbReference type="InterPro" id="IPR023561">
    <property type="entry name" value="Carbonic_anhydrase_a-class"/>
</dbReference>
<dbReference type="EMBL" id="SRIO01000002">
    <property type="protein sequence ID" value="TFZ83753.1"/>
    <property type="molecule type" value="Genomic_DNA"/>
</dbReference>
<evidence type="ECO:0000256" key="10">
    <source>
        <dbReference type="RuleBase" id="RU367011"/>
    </source>
</evidence>
<dbReference type="Pfam" id="PF00194">
    <property type="entry name" value="Carb_anhydrase"/>
    <property type="match status" value="1"/>
</dbReference>
<evidence type="ECO:0000256" key="5">
    <source>
        <dbReference type="ARBA" id="ARBA00014628"/>
    </source>
</evidence>
<evidence type="ECO:0000256" key="4">
    <source>
        <dbReference type="ARBA" id="ARBA00012925"/>
    </source>
</evidence>
<dbReference type="Proteomes" id="UP000297890">
    <property type="component" value="Unassembled WGS sequence"/>
</dbReference>
<evidence type="ECO:0000256" key="2">
    <source>
        <dbReference type="ARBA" id="ARBA00002904"/>
    </source>
</evidence>
<keyword evidence="7 10" id="KW-0862">Zinc</keyword>
<dbReference type="Gene3D" id="3.10.200.10">
    <property type="entry name" value="Alpha carbonic anhydrase"/>
    <property type="match status" value="1"/>
</dbReference>
<protein>
    <recommendedName>
        <fullName evidence="5 10">Carbonic anhydrase</fullName>
        <ecNumber evidence="4 10">4.2.1.1</ecNumber>
    </recommendedName>
</protein>